<evidence type="ECO:0000256" key="4">
    <source>
        <dbReference type="ARBA" id="ARBA00012216"/>
    </source>
</evidence>
<dbReference type="PANTHER" id="PTHR23132:SF23">
    <property type="entry name" value="D-ALANINE--D-ALANINE LIGASE B"/>
    <property type="match status" value="1"/>
</dbReference>
<evidence type="ECO:0000256" key="6">
    <source>
        <dbReference type="ARBA" id="ARBA00022598"/>
    </source>
</evidence>
<keyword evidence="15" id="KW-0460">Magnesium</keyword>
<dbReference type="GO" id="GO:0005737">
    <property type="term" value="C:cytoplasm"/>
    <property type="evidence" value="ECO:0007669"/>
    <property type="project" value="UniProtKB-SubCell"/>
</dbReference>
<evidence type="ECO:0000256" key="9">
    <source>
        <dbReference type="ARBA" id="ARBA00022960"/>
    </source>
</evidence>
<comment type="cofactor">
    <cofactor evidence="1">
        <name>Mn(2+)</name>
        <dbReference type="ChEBI" id="CHEBI:29035"/>
    </cofactor>
</comment>
<dbReference type="GO" id="GO:0009252">
    <property type="term" value="P:peptidoglycan biosynthetic process"/>
    <property type="evidence" value="ECO:0007669"/>
    <property type="project" value="UniProtKB-UniRule"/>
</dbReference>
<dbReference type="Gene3D" id="3.30.470.20">
    <property type="entry name" value="ATP-grasp fold, B domain"/>
    <property type="match status" value="1"/>
</dbReference>
<dbReference type="Gene3D" id="3.30.1490.20">
    <property type="entry name" value="ATP-grasp fold, A domain"/>
    <property type="match status" value="1"/>
</dbReference>
<feature type="binding site" evidence="15">
    <location>
        <position position="263"/>
    </location>
    <ligand>
        <name>Mg(2+)</name>
        <dbReference type="ChEBI" id="CHEBI:18420"/>
        <label>2</label>
    </ligand>
</feature>
<dbReference type="NCBIfam" id="NF002378">
    <property type="entry name" value="PRK01372.1"/>
    <property type="match status" value="1"/>
</dbReference>
<feature type="domain" description="ATP-grasp" evidence="17">
    <location>
        <begin position="100"/>
        <end position="296"/>
    </location>
</feature>
<dbReference type="InterPro" id="IPR005905">
    <property type="entry name" value="D_ala_D_ala"/>
</dbReference>
<dbReference type="GO" id="GO:0008716">
    <property type="term" value="F:D-alanine-D-alanine ligase activity"/>
    <property type="evidence" value="ECO:0007669"/>
    <property type="project" value="UniProtKB-UniRule"/>
</dbReference>
<dbReference type="Proteomes" id="UP000438699">
    <property type="component" value="Unassembled WGS sequence"/>
</dbReference>
<keyword evidence="15" id="KW-0479">Metal-binding</keyword>
<evidence type="ECO:0000256" key="7">
    <source>
        <dbReference type="ARBA" id="ARBA00022741"/>
    </source>
</evidence>
<dbReference type="GO" id="GO:0046872">
    <property type="term" value="F:metal ion binding"/>
    <property type="evidence" value="ECO:0007669"/>
    <property type="project" value="UniProtKB-KW"/>
</dbReference>
<keyword evidence="6 13" id="KW-0436">Ligase</keyword>
<dbReference type="GO" id="GO:0005524">
    <property type="term" value="F:ATP binding"/>
    <property type="evidence" value="ECO:0007669"/>
    <property type="project" value="UniProtKB-UniRule"/>
</dbReference>
<dbReference type="RefSeq" id="WP_151150525.1">
    <property type="nucleotide sequence ID" value="NZ_WAIE01000002.1"/>
</dbReference>
<keyword evidence="19" id="KW-1185">Reference proteome</keyword>
<feature type="binding site" evidence="15">
    <location>
        <position position="263"/>
    </location>
    <ligand>
        <name>Mg(2+)</name>
        <dbReference type="ChEBI" id="CHEBI:18420"/>
        <label>1</label>
    </ligand>
</feature>
<dbReference type="NCBIfam" id="TIGR01205">
    <property type="entry name" value="D_ala_D_alaTIGR"/>
    <property type="match status" value="1"/>
</dbReference>
<dbReference type="SUPFAM" id="SSF52440">
    <property type="entry name" value="PreATP-grasp domain"/>
    <property type="match status" value="1"/>
</dbReference>
<dbReference type="PROSITE" id="PS50975">
    <property type="entry name" value="ATP_GRASP"/>
    <property type="match status" value="1"/>
</dbReference>
<dbReference type="PIRSF" id="PIRSF039102">
    <property type="entry name" value="Ddl/VanB"/>
    <property type="match status" value="1"/>
</dbReference>
<evidence type="ECO:0000256" key="1">
    <source>
        <dbReference type="ARBA" id="ARBA00001936"/>
    </source>
</evidence>
<dbReference type="GO" id="GO:0071555">
    <property type="term" value="P:cell wall organization"/>
    <property type="evidence" value="ECO:0007669"/>
    <property type="project" value="UniProtKB-KW"/>
</dbReference>
<dbReference type="OrthoDB" id="9813261at2"/>
<keyword evidence="7 16" id="KW-0547">Nucleotide-binding</keyword>
<evidence type="ECO:0000256" key="14">
    <source>
        <dbReference type="PIRSR" id="PIRSR039102-1"/>
    </source>
</evidence>
<feature type="binding site" evidence="15">
    <location>
        <position position="250"/>
    </location>
    <ligand>
        <name>Mg(2+)</name>
        <dbReference type="ChEBI" id="CHEBI:18420"/>
        <label>1</label>
    </ligand>
</feature>
<evidence type="ECO:0000256" key="15">
    <source>
        <dbReference type="PIRSR" id="PIRSR039102-3"/>
    </source>
</evidence>
<dbReference type="AlphaFoldDB" id="A0A6N6N4Z6"/>
<proteinExistence type="inferred from homology"/>
<evidence type="ECO:0000256" key="10">
    <source>
        <dbReference type="ARBA" id="ARBA00022984"/>
    </source>
</evidence>
<keyword evidence="15" id="KW-0464">Manganese</keyword>
<keyword evidence="10 13" id="KW-0573">Peptidoglycan synthesis</keyword>
<keyword evidence="5 13" id="KW-0963">Cytoplasm</keyword>
<keyword evidence="9 13" id="KW-0133">Cell shape</keyword>
<name>A0A6N6N4Z6_9BACT</name>
<dbReference type="EMBL" id="WAIE01000002">
    <property type="protein sequence ID" value="KAB1442304.1"/>
    <property type="molecule type" value="Genomic_DNA"/>
</dbReference>
<dbReference type="PANTHER" id="PTHR23132">
    <property type="entry name" value="D-ALANINE--D-ALANINE LIGASE"/>
    <property type="match status" value="1"/>
</dbReference>
<comment type="similarity">
    <text evidence="3 13">Belongs to the D-alanine--D-alanine ligase family.</text>
</comment>
<evidence type="ECO:0000256" key="2">
    <source>
        <dbReference type="ARBA" id="ARBA00004496"/>
    </source>
</evidence>
<dbReference type="InterPro" id="IPR011095">
    <property type="entry name" value="Dala_Dala_lig_C"/>
</dbReference>
<dbReference type="UniPathway" id="UPA00219"/>
<gene>
    <name evidence="13" type="primary">ddl</name>
    <name evidence="18" type="ORF">F8A88_07580</name>
</gene>
<evidence type="ECO:0000256" key="13">
    <source>
        <dbReference type="HAMAP-Rule" id="MF_00047"/>
    </source>
</evidence>
<comment type="pathway">
    <text evidence="13">Cell wall biogenesis; peptidoglycan biosynthesis.</text>
</comment>
<dbReference type="EC" id="6.3.2.4" evidence="4 13"/>
<protein>
    <recommendedName>
        <fullName evidence="4 13">D-alanine--D-alanine ligase</fullName>
        <ecNumber evidence="4 13">6.3.2.4</ecNumber>
    </recommendedName>
    <alternativeName>
        <fullName evidence="13">D-Ala-D-Ala ligase</fullName>
    </alternativeName>
    <alternativeName>
        <fullName evidence="13">D-alanylalanine synthetase</fullName>
    </alternativeName>
</protein>
<comment type="cofactor">
    <cofactor evidence="15">
        <name>Mg(2+)</name>
        <dbReference type="ChEBI" id="CHEBI:18420"/>
    </cofactor>
    <cofactor evidence="15">
        <name>Mn(2+)</name>
        <dbReference type="ChEBI" id="CHEBI:29035"/>
    </cofactor>
    <text evidence="15">Binds 2 magnesium or manganese ions per subunit.</text>
</comment>
<dbReference type="Gene3D" id="3.40.50.20">
    <property type="match status" value="1"/>
</dbReference>
<evidence type="ECO:0000256" key="3">
    <source>
        <dbReference type="ARBA" id="ARBA00010871"/>
    </source>
</evidence>
<comment type="subcellular location">
    <subcellularLocation>
        <location evidence="2 13">Cytoplasm</location>
    </subcellularLocation>
</comment>
<comment type="caution">
    <text evidence="18">The sequence shown here is derived from an EMBL/GenBank/DDBJ whole genome shotgun (WGS) entry which is preliminary data.</text>
</comment>
<comment type="catalytic activity">
    <reaction evidence="12 13">
        <text>2 D-alanine + ATP = D-alanyl-D-alanine + ADP + phosphate + H(+)</text>
        <dbReference type="Rhea" id="RHEA:11224"/>
        <dbReference type="ChEBI" id="CHEBI:15378"/>
        <dbReference type="ChEBI" id="CHEBI:30616"/>
        <dbReference type="ChEBI" id="CHEBI:43474"/>
        <dbReference type="ChEBI" id="CHEBI:57416"/>
        <dbReference type="ChEBI" id="CHEBI:57822"/>
        <dbReference type="ChEBI" id="CHEBI:456216"/>
        <dbReference type="EC" id="6.3.2.4"/>
    </reaction>
</comment>
<dbReference type="SUPFAM" id="SSF56059">
    <property type="entry name" value="Glutathione synthetase ATP-binding domain-like"/>
    <property type="match status" value="1"/>
</dbReference>
<organism evidence="18 19">
    <name type="scientific">Pseudodesulfovibrio senegalensis</name>
    <dbReference type="NCBI Taxonomy" id="1721087"/>
    <lineage>
        <taxon>Bacteria</taxon>
        <taxon>Pseudomonadati</taxon>
        <taxon>Thermodesulfobacteriota</taxon>
        <taxon>Desulfovibrionia</taxon>
        <taxon>Desulfovibrionales</taxon>
        <taxon>Desulfovibrionaceae</taxon>
    </lineage>
</organism>
<dbReference type="InterPro" id="IPR013815">
    <property type="entry name" value="ATP_grasp_subdomain_1"/>
</dbReference>
<evidence type="ECO:0000256" key="5">
    <source>
        <dbReference type="ARBA" id="ARBA00022490"/>
    </source>
</evidence>
<accession>A0A6N6N4Z6</accession>
<keyword evidence="11 13" id="KW-0961">Cell wall biogenesis/degradation</keyword>
<dbReference type="InterPro" id="IPR011761">
    <property type="entry name" value="ATP-grasp"/>
</dbReference>
<keyword evidence="8 16" id="KW-0067">ATP-binding</keyword>
<evidence type="ECO:0000256" key="12">
    <source>
        <dbReference type="ARBA" id="ARBA00047614"/>
    </source>
</evidence>
<dbReference type="InterPro" id="IPR016185">
    <property type="entry name" value="PreATP-grasp_dom_sf"/>
</dbReference>
<evidence type="ECO:0000256" key="16">
    <source>
        <dbReference type="PROSITE-ProRule" id="PRU00409"/>
    </source>
</evidence>
<evidence type="ECO:0000313" key="18">
    <source>
        <dbReference type="EMBL" id="KAB1442304.1"/>
    </source>
</evidence>
<dbReference type="InterPro" id="IPR000291">
    <property type="entry name" value="D-Ala_lig_Van_CS"/>
</dbReference>
<reference evidence="18 19" key="1">
    <citation type="journal article" date="2017" name="Int. J. Syst. Evol. Microbiol.">
        <title>Desulfovibrio senegalensis sp. nov., a mesophilic sulfate reducer isolated from marine sediment.</title>
        <authorList>
            <person name="Thioye A."/>
            <person name="Gam Z.B.A."/>
            <person name="Mbengue M."/>
            <person name="Cayol J.L."/>
            <person name="Joseph-Bartoli M."/>
            <person name="Toure-Kane C."/>
            <person name="Labat M."/>
        </authorList>
    </citation>
    <scope>NUCLEOTIDE SEQUENCE [LARGE SCALE GENOMIC DNA]</scope>
    <source>
        <strain evidence="18 19">DSM 101509</strain>
    </source>
</reference>
<evidence type="ECO:0000256" key="8">
    <source>
        <dbReference type="ARBA" id="ARBA00022840"/>
    </source>
</evidence>
<feature type="active site" evidence="14">
    <location>
        <position position="13"/>
    </location>
</feature>
<comment type="function">
    <text evidence="13">Cell wall formation.</text>
</comment>
<feature type="active site" evidence="14">
    <location>
        <position position="141"/>
    </location>
</feature>
<dbReference type="HAMAP" id="MF_00047">
    <property type="entry name" value="Dala_Dala_lig"/>
    <property type="match status" value="1"/>
</dbReference>
<dbReference type="Pfam" id="PF07478">
    <property type="entry name" value="Dala_Dala_lig_C"/>
    <property type="match status" value="1"/>
</dbReference>
<dbReference type="PROSITE" id="PS00843">
    <property type="entry name" value="DALA_DALA_LIGASE_1"/>
    <property type="match status" value="1"/>
</dbReference>
<evidence type="ECO:0000313" key="19">
    <source>
        <dbReference type="Proteomes" id="UP000438699"/>
    </source>
</evidence>
<evidence type="ECO:0000256" key="11">
    <source>
        <dbReference type="ARBA" id="ARBA00023316"/>
    </source>
</evidence>
<evidence type="ECO:0000259" key="17">
    <source>
        <dbReference type="PROSITE" id="PS50975"/>
    </source>
</evidence>
<sequence>MNILLIAGGWSSEREVSLMGAANIRAALENLGHTVRDFDPAHELDDLTHRARKADFAFINMHGSPGEDGLVQAMLESADCPYQGAGPAPSFLALNKAAAKQIFRDNDIPTPDWHLLTAPLENDTDIPLDFPVFAKPNTGGSSVDMGIARNREELVRQTSIIFSHCDQALLEQYTPGTELTCGILGETPMPVILIRPKPGAEFFDYANKYDEDGAEEICPAPIDDALSKQIMELTVRGSKALGLTGYSRADFMLGEDGVPRMLEINTLPGMTTTSLVPRAAAAMGLSFEDLIAELIRLGLEERGRA</sequence>
<feature type="binding site" evidence="15">
    <location>
        <position position="265"/>
    </location>
    <ligand>
        <name>Mg(2+)</name>
        <dbReference type="ChEBI" id="CHEBI:18420"/>
        <label>2</label>
    </ligand>
</feature>
<feature type="active site" evidence="14">
    <location>
        <position position="274"/>
    </location>
</feature>
<dbReference type="GO" id="GO:0008360">
    <property type="term" value="P:regulation of cell shape"/>
    <property type="evidence" value="ECO:0007669"/>
    <property type="project" value="UniProtKB-KW"/>
</dbReference>